<name>A0ABY8G660_9GAMM</name>
<reference evidence="1 2" key="1">
    <citation type="submission" date="2022-12" db="EMBL/GenBank/DDBJ databases">
        <title>Complete genome sequencing of Dickeya lacustris type strain LMG30899.</title>
        <authorList>
            <person name="Dobhal S."/>
            <person name="Arizala D."/>
            <person name="Arif M."/>
        </authorList>
    </citation>
    <scope>NUCLEOTIDE SEQUENCE [LARGE SCALE GENOMIC DNA]</scope>
    <source>
        <strain evidence="1 2">LMG30899</strain>
    </source>
</reference>
<dbReference type="EMBL" id="CP114280">
    <property type="protein sequence ID" value="WFN55408.1"/>
    <property type="molecule type" value="Genomic_DNA"/>
</dbReference>
<dbReference type="RefSeq" id="WP_125258782.1">
    <property type="nucleotide sequence ID" value="NZ_CP114280.1"/>
</dbReference>
<organism evidence="1 2">
    <name type="scientific">Dickeya lacustris</name>
    <dbReference type="NCBI Taxonomy" id="2259638"/>
    <lineage>
        <taxon>Bacteria</taxon>
        <taxon>Pseudomonadati</taxon>
        <taxon>Pseudomonadota</taxon>
        <taxon>Gammaproteobacteria</taxon>
        <taxon>Enterobacterales</taxon>
        <taxon>Pectobacteriaceae</taxon>
        <taxon>Dickeya</taxon>
    </lineage>
</organism>
<accession>A0ABY8G660</accession>
<evidence type="ECO:0000313" key="1">
    <source>
        <dbReference type="EMBL" id="WFN55408.1"/>
    </source>
</evidence>
<keyword evidence="2" id="KW-1185">Reference proteome</keyword>
<gene>
    <name evidence="1" type="ORF">O1Q98_17665</name>
</gene>
<sequence length="131" mass="15097">MNVLIYTVLLVGLSFSGVVRADLFCYENTPVYNFTEDGVSKYPNIQANIVMQTVKTDTVLRSYSSDDHVVLEYYKNKNFIQNTLKKVKNGIFRDNANLIVIVNQATMYHYQRIKFQGQPVVVRNQYKCTPA</sequence>
<protein>
    <recommendedName>
        <fullName evidence="3">Shiga toxin A subunit</fullName>
    </recommendedName>
</protein>
<evidence type="ECO:0008006" key="3">
    <source>
        <dbReference type="Google" id="ProtNLM"/>
    </source>
</evidence>
<proteinExistence type="predicted"/>
<evidence type="ECO:0000313" key="2">
    <source>
        <dbReference type="Proteomes" id="UP001219630"/>
    </source>
</evidence>
<dbReference type="Proteomes" id="UP001219630">
    <property type="component" value="Chromosome"/>
</dbReference>